<feature type="transmembrane region" description="Helical" evidence="6">
    <location>
        <begin position="142"/>
        <end position="164"/>
    </location>
</feature>
<dbReference type="PROSITE" id="PS50850">
    <property type="entry name" value="MFS"/>
    <property type="match status" value="1"/>
</dbReference>
<keyword evidence="4 6" id="KW-0472">Membrane</keyword>
<dbReference type="PROSITE" id="PS00217">
    <property type="entry name" value="SUGAR_TRANSPORT_2"/>
    <property type="match status" value="1"/>
</dbReference>
<gene>
    <name evidence="8" type="ORF">ODALV1_LOCUS9665</name>
</gene>
<evidence type="ECO:0000256" key="1">
    <source>
        <dbReference type="ARBA" id="ARBA00004141"/>
    </source>
</evidence>
<evidence type="ECO:0000313" key="9">
    <source>
        <dbReference type="Proteomes" id="UP001642540"/>
    </source>
</evidence>
<organism evidence="8 9">
    <name type="scientific">Orchesella dallaii</name>
    <dbReference type="NCBI Taxonomy" id="48710"/>
    <lineage>
        <taxon>Eukaryota</taxon>
        <taxon>Metazoa</taxon>
        <taxon>Ecdysozoa</taxon>
        <taxon>Arthropoda</taxon>
        <taxon>Hexapoda</taxon>
        <taxon>Collembola</taxon>
        <taxon>Entomobryomorpha</taxon>
        <taxon>Entomobryoidea</taxon>
        <taxon>Orchesellidae</taxon>
        <taxon>Orchesellinae</taxon>
        <taxon>Orchesella</taxon>
    </lineage>
</organism>
<comment type="similarity">
    <text evidence="5">Belongs to the major facilitator superfamily. Sugar transporter (TC 2.A.1.1) family.</text>
</comment>
<feature type="transmembrane region" description="Helical" evidence="6">
    <location>
        <begin position="382"/>
        <end position="408"/>
    </location>
</feature>
<evidence type="ECO:0000256" key="6">
    <source>
        <dbReference type="SAM" id="Phobius"/>
    </source>
</evidence>
<comment type="caution">
    <text evidence="8">The sequence shown here is derived from an EMBL/GenBank/DDBJ whole genome shotgun (WGS) entry which is preliminary data.</text>
</comment>
<feature type="domain" description="Major facilitator superfamily (MFS) profile" evidence="7">
    <location>
        <begin position="49"/>
        <end position="474"/>
    </location>
</feature>
<proteinExistence type="inferred from homology"/>
<evidence type="ECO:0000256" key="4">
    <source>
        <dbReference type="ARBA" id="ARBA00023136"/>
    </source>
</evidence>
<evidence type="ECO:0000256" key="5">
    <source>
        <dbReference type="RuleBase" id="RU003346"/>
    </source>
</evidence>
<feature type="transmembrane region" description="Helical" evidence="6">
    <location>
        <begin position="348"/>
        <end position="370"/>
    </location>
</feature>
<evidence type="ECO:0000313" key="8">
    <source>
        <dbReference type="EMBL" id="CAL8097533.1"/>
    </source>
</evidence>
<evidence type="ECO:0000259" key="7">
    <source>
        <dbReference type="PROSITE" id="PS50850"/>
    </source>
</evidence>
<dbReference type="NCBIfam" id="TIGR00879">
    <property type="entry name" value="SP"/>
    <property type="match status" value="1"/>
</dbReference>
<dbReference type="SUPFAM" id="SSF103473">
    <property type="entry name" value="MFS general substrate transporter"/>
    <property type="match status" value="1"/>
</dbReference>
<keyword evidence="5" id="KW-0813">Transport</keyword>
<feature type="transmembrane region" description="Helical" evidence="6">
    <location>
        <begin position="118"/>
        <end position="136"/>
    </location>
</feature>
<dbReference type="InterPro" id="IPR005828">
    <property type="entry name" value="MFS_sugar_transport-like"/>
</dbReference>
<feature type="transmembrane region" description="Helical" evidence="6">
    <location>
        <begin position="280"/>
        <end position="296"/>
    </location>
</feature>
<dbReference type="CDD" id="cd17358">
    <property type="entry name" value="MFS_GLUT6_8_Class3_like"/>
    <property type="match status" value="1"/>
</dbReference>
<feature type="transmembrane region" description="Helical" evidence="6">
    <location>
        <begin position="451"/>
        <end position="470"/>
    </location>
</feature>
<dbReference type="PRINTS" id="PR00171">
    <property type="entry name" value="SUGRTRNSPORT"/>
</dbReference>
<feature type="transmembrane region" description="Helical" evidence="6">
    <location>
        <begin position="176"/>
        <end position="194"/>
    </location>
</feature>
<dbReference type="InterPro" id="IPR050549">
    <property type="entry name" value="MFS_Trehalose_Transporter"/>
</dbReference>
<feature type="transmembrane region" description="Helical" evidence="6">
    <location>
        <begin position="47"/>
        <end position="68"/>
    </location>
</feature>
<dbReference type="InterPro" id="IPR003663">
    <property type="entry name" value="Sugar/inositol_transpt"/>
</dbReference>
<keyword evidence="2 6" id="KW-0812">Transmembrane</keyword>
<protein>
    <recommendedName>
        <fullName evidence="7">Major facilitator superfamily (MFS) profile domain-containing protein</fullName>
    </recommendedName>
</protein>
<dbReference type="InterPro" id="IPR005829">
    <property type="entry name" value="Sugar_transporter_CS"/>
</dbReference>
<feature type="transmembrane region" description="Helical" evidence="6">
    <location>
        <begin position="88"/>
        <end position="111"/>
    </location>
</feature>
<dbReference type="PROSITE" id="PS00216">
    <property type="entry name" value="SUGAR_TRANSPORT_1"/>
    <property type="match status" value="2"/>
</dbReference>
<dbReference type="Proteomes" id="UP001642540">
    <property type="component" value="Unassembled WGS sequence"/>
</dbReference>
<dbReference type="EMBL" id="CAXLJM020000028">
    <property type="protein sequence ID" value="CAL8097533.1"/>
    <property type="molecule type" value="Genomic_DNA"/>
</dbReference>
<dbReference type="PANTHER" id="PTHR48021:SF1">
    <property type="entry name" value="GH07001P-RELATED"/>
    <property type="match status" value="1"/>
</dbReference>
<comment type="subcellular location">
    <subcellularLocation>
        <location evidence="1">Membrane</location>
        <topology evidence="1">Multi-pass membrane protein</topology>
    </subcellularLocation>
</comment>
<evidence type="ECO:0000256" key="2">
    <source>
        <dbReference type="ARBA" id="ARBA00022692"/>
    </source>
</evidence>
<dbReference type="InterPro" id="IPR036259">
    <property type="entry name" value="MFS_trans_sf"/>
</dbReference>
<accession>A0ABP1QC78</accession>
<feature type="transmembrane region" description="Helical" evidence="6">
    <location>
        <begin position="200"/>
        <end position="221"/>
    </location>
</feature>
<evidence type="ECO:0000256" key="3">
    <source>
        <dbReference type="ARBA" id="ARBA00022989"/>
    </source>
</evidence>
<name>A0ABP1QC78_9HEXA</name>
<dbReference type="PANTHER" id="PTHR48021">
    <property type="match status" value="1"/>
</dbReference>
<dbReference type="Gene3D" id="1.20.1250.20">
    <property type="entry name" value="MFS general substrate transporter like domains"/>
    <property type="match status" value="1"/>
</dbReference>
<feature type="transmembrane region" description="Helical" evidence="6">
    <location>
        <begin position="321"/>
        <end position="341"/>
    </location>
</feature>
<sequence>MDGDSAYQQLLREERQKHHNNRFPPTSYMDTHSDQVSAFVSKKLPQFLAAGVATLGALGLGTVLGYTSPALPDIKNSTTFSHLVESQHSWIGSIAPIGACVSGPVAGFLVDAFGRKKCMLFVAPLFILGWLLIAFAEYIEMIFAGRFITGFCGGTFSLAAPVYISETAESSIRGTLGSSLQLMINCGVLVTYVVGYFLEWNWLALVCASIPAGFFVGMIFMPESPRYLMSKKDKVGASNALKWLRGASQHQQVKDELNTLQASIEECEVPEFKAMFSKSIMKPLGISLALMFFQQWNGNNAIVFYTVDIFNDAGSTLDPKIATIIVGCVQVVASVVAAILMDKAGRRVLLLLSGALMTAALCVLGGFFYMKEEDPSVIEYLGWLPLLCLMVFIVAFSLGFGPIAWLLAGEILPPNVKGRASALATSFNWLNTFVVTKVFDNIKMGLGIEWCFWIFGIAAFLGDIFVILFVPETKGKTLDEIQMNFKSKTDQHDVGRGHGCTAQL</sequence>
<dbReference type="Pfam" id="PF00083">
    <property type="entry name" value="Sugar_tr"/>
    <property type="match status" value="1"/>
</dbReference>
<dbReference type="InterPro" id="IPR020846">
    <property type="entry name" value="MFS_dom"/>
</dbReference>
<dbReference type="InterPro" id="IPR044775">
    <property type="entry name" value="MFS_ERD6/Tret1-like"/>
</dbReference>
<keyword evidence="9" id="KW-1185">Reference proteome</keyword>
<keyword evidence="3 6" id="KW-1133">Transmembrane helix</keyword>
<reference evidence="8 9" key="1">
    <citation type="submission" date="2024-08" db="EMBL/GenBank/DDBJ databases">
        <authorList>
            <person name="Cucini C."/>
            <person name="Frati F."/>
        </authorList>
    </citation>
    <scope>NUCLEOTIDE SEQUENCE [LARGE SCALE GENOMIC DNA]</scope>
</reference>